<keyword evidence="7" id="KW-1185">Reference proteome</keyword>
<dbReference type="InterPro" id="IPR017767">
    <property type="entry name" value="PC-PLC"/>
</dbReference>
<proteinExistence type="inferred from homology"/>
<dbReference type="GO" id="GO:0034480">
    <property type="term" value="F:phosphatidylcholine phospholipase C activity"/>
    <property type="evidence" value="ECO:0007669"/>
    <property type="project" value="UniProtKB-EC"/>
</dbReference>
<dbReference type="Pfam" id="PF05506">
    <property type="entry name" value="PLipase_C_C"/>
    <property type="match status" value="2"/>
</dbReference>
<dbReference type="PANTHER" id="PTHR31956">
    <property type="entry name" value="NON-SPECIFIC PHOSPHOLIPASE C4-RELATED"/>
    <property type="match status" value="1"/>
</dbReference>
<feature type="domain" description="Bacterial phospholipase C C-terminal" evidence="5">
    <location>
        <begin position="514"/>
        <end position="600"/>
    </location>
</feature>
<evidence type="ECO:0000256" key="3">
    <source>
        <dbReference type="ARBA" id="ARBA00022801"/>
    </source>
</evidence>
<feature type="signal peptide" evidence="4">
    <location>
        <begin position="1"/>
        <end position="29"/>
    </location>
</feature>
<dbReference type="EC" id="3.1.4.3" evidence="2"/>
<dbReference type="InterPro" id="IPR006311">
    <property type="entry name" value="TAT_signal"/>
</dbReference>
<sequence>MTVSNRRDFLRTAMAGAALSAFPASIARALAVPAARVTGTIKDVRHIVILMQENRSFDHYFGTMRGVRGFGDRHPIPMAGGRTVWQQSDGEREIPPFHLDTATTDALKVPGTPHNFSDAQAAWNQGRFGLWPKFKTPYSMGYYRRENIPFQFALAEAFTICDAYHCSVTTGTDPNRIVFWSGSNFNPELRARGENCTDADSEPNNLRCWVKGALPSPGYVYAGSSFRWPTIPDVLEAAGIDWRIYQDPNDNWTGAMHGGLAFESFRTARPGSGLYERGMSDWSLDQLARDVQQGTLPAVSWVLPPKEWSEHPGASTPLQGAEFTAKVLDALTSNPDVWSGTVFFQTFDENDGLFDHAPPPAPPSYDRQGRLAGAATLDLKGHYFHDAEGKYLDPRDDISGPVRPWGLGPRVPMYVVSPWSKGGWVNSELFDHTSVGRFIEKRFGVTIPGISPWHRAVCGDLSSAFDFSAEGDPSFPDLPDVRGASGVVLDHLQRPKIQPPANPEPLVQEKGIRPSRALPYILHVDARIDAKQRMVELHFVNAGGAGAIFQVYDRLNLDGIPRRYTVEAGKALTDRWEMSGDGAHDLWIIGPNGFVRAFKGSLAQAAAVPAIELRYDVPRRTILITATNPGATPAMLTIRSDHYGPASATMLAIPAGGRARHRWSAKDSQGWYDLAMAGDGIEHRYAGRMETGAHGITDPALG</sequence>
<keyword evidence="4" id="KW-0732">Signal</keyword>
<reference evidence="6 7" key="1">
    <citation type="submission" date="2017-09" db="EMBL/GenBank/DDBJ databases">
        <title>Sphingomonas panjinensis sp.nov., isolated from oil-contaminated soil.</title>
        <authorList>
            <person name="Wang L."/>
            <person name="Chen L."/>
        </authorList>
    </citation>
    <scope>NUCLEOTIDE SEQUENCE [LARGE SCALE GENOMIC DNA]</scope>
    <source>
        <strain evidence="6 7">FW-11</strain>
    </source>
</reference>
<dbReference type="NCBIfam" id="TIGR03396">
    <property type="entry name" value="PC_PLC"/>
    <property type="match status" value="1"/>
</dbReference>
<dbReference type="Proteomes" id="UP000244162">
    <property type="component" value="Unassembled WGS sequence"/>
</dbReference>
<keyword evidence="3" id="KW-0378">Hydrolase</keyword>
<dbReference type="OrthoDB" id="9770871at2"/>
<feature type="domain" description="Bacterial phospholipase C C-terminal" evidence="5">
    <location>
        <begin position="609"/>
        <end position="687"/>
    </location>
</feature>
<dbReference type="RefSeq" id="WP_107969035.1">
    <property type="nucleotide sequence ID" value="NZ_NWBU01000014.1"/>
</dbReference>
<dbReference type="InterPro" id="IPR017850">
    <property type="entry name" value="Alkaline_phosphatase_core_sf"/>
</dbReference>
<dbReference type="PROSITE" id="PS51318">
    <property type="entry name" value="TAT"/>
    <property type="match status" value="1"/>
</dbReference>
<evidence type="ECO:0000259" key="5">
    <source>
        <dbReference type="Pfam" id="PF05506"/>
    </source>
</evidence>
<dbReference type="GO" id="GO:0016042">
    <property type="term" value="P:lipid catabolic process"/>
    <property type="evidence" value="ECO:0007669"/>
    <property type="project" value="InterPro"/>
</dbReference>
<name>A0A2T5FV87_9SPHN</name>
<evidence type="ECO:0000256" key="1">
    <source>
        <dbReference type="ARBA" id="ARBA00009717"/>
    </source>
</evidence>
<protein>
    <recommendedName>
        <fullName evidence="2">phospholipase C</fullName>
        <ecNumber evidence="2">3.1.4.3</ecNumber>
    </recommendedName>
</protein>
<comment type="similarity">
    <text evidence="1">Belongs to the bacterial phospholipase C family.</text>
</comment>
<gene>
    <name evidence="6" type="ORF">CLG96_14895</name>
</gene>
<comment type="caution">
    <text evidence="6">The sequence shown here is derived from an EMBL/GenBank/DDBJ whole genome shotgun (WGS) entry which is preliminary data.</text>
</comment>
<dbReference type="InterPro" id="IPR007312">
    <property type="entry name" value="Phosphoesterase"/>
</dbReference>
<dbReference type="Gene3D" id="3.40.720.10">
    <property type="entry name" value="Alkaline Phosphatase, subunit A"/>
    <property type="match status" value="2"/>
</dbReference>
<evidence type="ECO:0000313" key="7">
    <source>
        <dbReference type="Proteomes" id="UP000244162"/>
    </source>
</evidence>
<dbReference type="AlphaFoldDB" id="A0A2T5FV87"/>
<evidence type="ECO:0000313" key="6">
    <source>
        <dbReference type="EMBL" id="PTQ08867.1"/>
    </source>
</evidence>
<dbReference type="EMBL" id="NWBU01000014">
    <property type="protein sequence ID" value="PTQ08867.1"/>
    <property type="molecule type" value="Genomic_DNA"/>
</dbReference>
<dbReference type="CDD" id="cd16014">
    <property type="entry name" value="PLC"/>
    <property type="match status" value="1"/>
</dbReference>
<dbReference type="PANTHER" id="PTHR31956:SF36">
    <property type="entry name" value="NON-HEMOLYTIC PHOSPHOLIPASE C"/>
    <property type="match status" value="1"/>
</dbReference>
<evidence type="ECO:0000256" key="4">
    <source>
        <dbReference type="SAM" id="SignalP"/>
    </source>
</evidence>
<dbReference type="InterPro" id="IPR008475">
    <property type="entry name" value="PLipase_C_C"/>
</dbReference>
<dbReference type="Pfam" id="PF04185">
    <property type="entry name" value="Phosphoesterase"/>
    <property type="match status" value="1"/>
</dbReference>
<feature type="chain" id="PRO_5015728919" description="phospholipase C" evidence="4">
    <location>
        <begin position="30"/>
        <end position="702"/>
    </location>
</feature>
<organism evidence="6 7">
    <name type="scientific">Sphingomonas oleivorans</name>
    <dbReference type="NCBI Taxonomy" id="1735121"/>
    <lineage>
        <taxon>Bacteria</taxon>
        <taxon>Pseudomonadati</taxon>
        <taxon>Pseudomonadota</taxon>
        <taxon>Alphaproteobacteria</taxon>
        <taxon>Sphingomonadales</taxon>
        <taxon>Sphingomonadaceae</taxon>
        <taxon>Sphingomonas</taxon>
    </lineage>
</organism>
<evidence type="ECO:0000256" key="2">
    <source>
        <dbReference type="ARBA" id="ARBA00012018"/>
    </source>
</evidence>
<accession>A0A2T5FV87</accession>